<feature type="domain" description="Yip1" evidence="6">
    <location>
        <begin position="7"/>
        <end position="197"/>
    </location>
</feature>
<accession>A0A4R3L9W1</accession>
<dbReference type="Proteomes" id="UP000294937">
    <property type="component" value="Unassembled WGS sequence"/>
</dbReference>
<dbReference type="RefSeq" id="WP_131923878.1">
    <property type="nucleotide sequence ID" value="NZ_SMAG01000002.1"/>
</dbReference>
<sequence>MSSPFFSIWLRPRKTIRLIENSRYSNMVLVLVLASLYGIYDVAQSYNPILGDMPLSIKFLPTDQVYLMILNALTWGIVATFLESGIIFLLSRLLYGEAKFRSVFNAVTWSKIPILVDTFFIWLPILLIFGREYFALALPFDWIDLLKIIPLLLSVILNCWYLYVVSQCITEVNKYESGWQGFFVIFSSGFFYIVIYALLLLLF</sequence>
<evidence type="ECO:0000259" key="6">
    <source>
        <dbReference type="Pfam" id="PF04893"/>
    </source>
</evidence>
<dbReference type="EMBL" id="SMAG01000002">
    <property type="protein sequence ID" value="TCS95915.1"/>
    <property type="molecule type" value="Genomic_DNA"/>
</dbReference>
<protein>
    <submittedName>
        <fullName evidence="7">Yip1-like protein</fullName>
    </submittedName>
</protein>
<evidence type="ECO:0000313" key="8">
    <source>
        <dbReference type="Proteomes" id="UP000294937"/>
    </source>
</evidence>
<dbReference type="OrthoDB" id="2987623at2"/>
<dbReference type="GO" id="GO:0016020">
    <property type="term" value="C:membrane"/>
    <property type="evidence" value="ECO:0007669"/>
    <property type="project" value="UniProtKB-SubCell"/>
</dbReference>
<gene>
    <name evidence="7" type="ORF">EDD58_102498</name>
</gene>
<evidence type="ECO:0000313" key="7">
    <source>
        <dbReference type="EMBL" id="TCS95915.1"/>
    </source>
</evidence>
<feature type="transmembrane region" description="Helical" evidence="5">
    <location>
        <begin position="149"/>
        <end position="169"/>
    </location>
</feature>
<dbReference type="InterPro" id="IPR006977">
    <property type="entry name" value="Yip1_dom"/>
</dbReference>
<keyword evidence="4 5" id="KW-0472">Membrane</keyword>
<evidence type="ECO:0000256" key="1">
    <source>
        <dbReference type="ARBA" id="ARBA00004141"/>
    </source>
</evidence>
<feature type="transmembrane region" description="Helical" evidence="5">
    <location>
        <begin position="65"/>
        <end position="91"/>
    </location>
</feature>
<evidence type="ECO:0000256" key="5">
    <source>
        <dbReference type="SAM" id="Phobius"/>
    </source>
</evidence>
<comment type="caution">
    <text evidence="7">The sequence shown here is derived from an EMBL/GenBank/DDBJ whole genome shotgun (WGS) entry which is preliminary data.</text>
</comment>
<name>A0A4R3L9W1_9BACL</name>
<organism evidence="7 8">
    <name type="scientific">Hazenella coriacea</name>
    <dbReference type="NCBI Taxonomy" id="1179467"/>
    <lineage>
        <taxon>Bacteria</taxon>
        <taxon>Bacillati</taxon>
        <taxon>Bacillota</taxon>
        <taxon>Bacilli</taxon>
        <taxon>Bacillales</taxon>
        <taxon>Thermoactinomycetaceae</taxon>
        <taxon>Hazenella</taxon>
    </lineage>
</organism>
<evidence type="ECO:0000256" key="3">
    <source>
        <dbReference type="ARBA" id="ARBA00022989"/>
    </source>
</evidence>
<proteinExistence type="predicted"/>
<keyword evidence="2 5" id="KW-0812">Transmembrane</keyword>
<comment type="subcellular location">
    <subcellularLocation>
        <location evidence="1">Membrane</location>
        <topology evidence="1">Multi-pass membrane protein</topology>
    </subcellularLocation>
</comment>
<feature type="transmembrane region" description="Helical" evidence="5">
    <location>
        <begin position="112"/>
        <end position="129"/>
    </location>
</feature>
<feature type="transmembrane region" description="Helical" evidence="5">
    <location>
        <begin position="181"/>
        <end position="202"/>
    </location>
</feature>
<reference evidence="7 8" key="1">
    <citation type="submission" date="2019-03" db="EMBL/GenBank/DDBJ databases">
        <title>Genomic Encyclopedia of Type Strains, Phase IV (KMG-IV): sequencing the most valuable type-strain genomes for metagenomic binning, comparative biology and taxonomic classification.</title>
        <authorList>
            <person name="Goeker M."/>
        </authorList>
    </citation>
    <scope>NUCLEOTIDE SEQUENCE [LARGE SCALE GENOMIC DNA]</scope>
    <source>
        <strain evidence="7 8">DSM 45707</strain>
    </source>
</reference>
<evidence type="ECO:0000256" key="4">
    <source>
        <dbReference type="ARBA" id="ARBA00023136"/>
    </source>
</evidence>
<keyword evidence="3 5" id="KW-1133">Transmembrane helix</keyword>
<evidence type="ECO:0000256" key="2">
    <source>
        <dbReference type="ARBA" id="ARBA00022692"/>
    </source>
</evidence>
<feature type="transmembrane region" description="Helical" evidence="5">
    <location>
        <begin position="21"/>
        <end position="40"/>
    </location>
</feature>
<keyword evidence="8" id="KW-1185">Reference proteome</keyword>
<dbReference type="Pfam" id="PF04893">
    <property type="entry name" value="Yip1"/>
    <property type="match status" value="1"/>
</dbReference>
<dbReference type="AlphaFoldDB" id="A0A4R3L9W1"/>